<keyword evidence="2" id="KW-1185">Reference proteome</keyword>
<organism evidence="1 2">
    <name type="scientific">Lysobacter auxotrophicus</name>
    <dbReference type="NCBI Taxonomy" id="2992573"/>
    <lineage>
        <taxon>Bacteria</taxon>
        <taxon>Pseudomonadati</taxon>
        <taxon>Pseudomonadota</taxon>
        <taxon>Gammaproteobacteria</taxon>
        <taxon>Lysobacterales</taxon>
        <taxon>Lysobacteraceae</taxon>
        <taxon>Lysobacter</taxon>
    </lineage>
</organism>
<evidence type="ECO:0000313" key="1">
    <source>
        <dbReference type="EMBL" id="BDU17564.1"/>
    </source>
</evidence>
<dbReference type="Proteomes" id="UP001317822">
    <property type="component" value="Chromosome"/>
</dbReference>
<reference evidence="1 2" key="1">
    <citation type="journal article" date="2023" name="Int. J. Syst. Evol. Microbiol.">
        <title>Physiological and genomic analyses of cobalamin (vitamin B12)-auxotrophy of Lysobacter auxotrophicus sp. nov., a methionine-auxotrophic chitinolytic bacterium isolated from chitin-treated soil.</title>
        <authorList>
            <person name="Saito A."/>
            <person name="Dohra H."/>
            <person name="Hamada M."/>
            <person name="Moriuchi R."/>
            <person name="Kotsuchibashi Y."/>
            <person name="Mori K."/>
        </authorList>
    </citation>
    <scope>NUCLEOTIDE SEQUENCE [LARGE SCALE GENOMIC DNA]</scope>
    <source>
        <strain evidence="1 2">5-21a</strain>
    </source>
</reference>
<evidence type="ECO:0000313" key="2">
    <source>
        <dbReference type="Proteomes" id="UP001317822"/>
    </source>
</evidence>
<dbReference type="RefSeq" id="WP_281779490.1">
    <property type="nucleotide sequence ID" value="NZ_AP027041.1"/>
</dbReference>
<proteinExistence type="predicted"/>
<dbReference type="EMBL" id="AP027041">
    <property type="protein sequence ID" value="BDU17564.1"/>
    <property type="molecule type" value="Genomic_DNA"/>
</dbReference>
<sequence>MMFPVATFDSITLARAQALLIAWGHRMGPLERGNSAALHCHALFVHGEPVALATSSSLIREHVGGGLDFLTRANTIELSRLCAREPWACRVALRLWREAVFPGTGYDVAISYQDAGLHTGNTYRFDGWKRVAFSSSGTDSRTGRRGRRKWIWAWTRDQSIWNEQPRRAA</sequence>
<accession>A0ABM8DG28</accession>
<protein>
    <submittedName>
        <fullName evidence="1">Uncharacterized protein</fullName>
    </submittedName>
</protein>
<gene>
    <name evidence="1" type="ORF">LA521A_27650</name>
</gene>
<name>A0ABM8DG28_9GAMM</name>